<feature type="compositionally biased region" description="Polar residues" evidence="5">
    <location>
        <begin position="858"/>
        <end position="873"/>
    </location>
</feature>
<feature type="compositionally biased region" description="Low complexity" evidence="5">
    <location>
        <begin position="561"/>
        <end position="592"/>
    </location>
</feature>
<feature type="compositionally biased region" description="Low complexity" evidence="5">
    <location>
        <begin position="1728"/>
        <end position="1743"/>
    </location>
</feature>
<dbReference type="InterPro" id="IPR001841">
    <property type="entry name" value="Znf_RING"/>
</dbReference>
<feature type="compositionally biased region" description="Basic residues" evidence="5">
    <location>
        <begin position="1088"/>
        <end position="1180"/>
    </location>
</feature>
<evidence type="ECO:0000256" key="4">
    <source>
        <dbReference type="PROSITE-ProRule" id="PRU00175"/>
    </source>
</evidence>
<feature type="region of interest" description="Disordered" evidence="5">
    <location>
        <begin position="319"/>
        <end position="373"/>
    </location>
</feature>
<dbReference type="Pfam" id="PF00628">
    <property type="entry name" value="PHD"/>
    <property type="match status" value="1"/>
</dbReference>
<dbReference type="InterPro" id="IPR019787">
    <property type="entry name" value="Znf_PHD-finger"/>
</dbReference>
<feature type="compositionally biased region" description="Basic residues" evidence="5">
    <location>
        <begin position="1208"/>
        <end position="1239"/>
    </location>
</feature>
<dbReference type="CDD" id="cd15536">
    <property type="entry name" value="PHD_PHRF1"/>
    <property type="match status" value="1"/>
</dbReference>
<feature type="region of interest" description="Disordered" evidence="5">
    <location>
        <begin position="229"/>
        <end position="258"/>
    </location>
</feature>
<feature type="compositionally biased region" description="Basic and acidic residues" evidence="5">
    <location>
        <begin position="1048"/>
        <end position="1067"/>
    </location>
</feature>
<dbReference type="PANTHER" id="PTHR12618">
    <property type="entry name" value="PHD AND RING FINGER DOMAIN-CONTAINING PROTEIN 1"/>
    <property type="match status" value="1"/>
</dbReference>
<feature type="compositionally biased region" description="Basic and acidic residues" evidence="5">
    <location>
        <begin position="1519"/>
        <end position="1537"/>
    </location>
</feature>
<feature type="compositionally biased region" description="Polar residues" evidence="5">
    <location>
        <begin position="719"/>
        <end position="728"/>
    </location>
</feature>
<dbReference type="Pfam" id="PF23030">
    <property type="entry name" value="SCAF11-like_C"/>
    <property type="match status" value="1"/>
</dbReference>
<feature type="compositionally biased region" description="Basic and acidic residues" evidence="5">
    <location>
        <begin position="1329"/>
        <end position="1356"/>
    </location>
</feature>
<feature type="compositionally biased region" description="Basic and acidic residues" evidence="5">
    <location>
        <begin position="1266"/>
        <end position="1281"/>
    </location>
</feature>
<feature type="compositionally biased region" description="Acidic residues" evidence="5">
    <location>
        <begin position="29"/>
        <end position="76"/>
    </location>
</feature>
<dbReference type="Gene3D" id="3.30.40.10">
    <property type="entry name" value="Zinc/RING finger domain, C3HC4 (zinc finger)"/>
    <property type="match status" value="2"/>
</dbReference>
<feature type="compositionally biased region" description="Low complexity" evidence="5">
    <location>
        <begin position="1037"/>
        <end position="1047"/>
    </location>
</feature>
<feature type="domain" description="RING-type" evidence="7">
    <location>
        <begin position="99"/>
        <end position="140"/>
    </location>
</feature>
<name>A0A8B9K4W4_ASTMX</name>
<dbReference type="PROSITE" id="PS50016">
    <property type="entry name" value="ZF_PHD_2"/>
    <property type="match status" value="1"/>
</dbReference>
<dbReference type="InterPro" id="IPR057031">
    <property type="entry name" value="SFR19-like_C"/>
</dbReference>
<feature type="compositionally biased region" description="Polar residues" evidence="5">
    <location>
        <begin position="1507"/>
        <end position="1518"/>
    </location>
</feature>
<feature type="compositionally biased region" description="Acidic residues" evidence="5">
    <location>
        <begin position="844"/>
        <end position="854"/>
    </location>
</feature>
<dbReference type="InterPro" id="IPR047157">
    <property type="entry name" value="PHRF1/Atg35"/>
</dbReference>
<dbReference type="GO" id="GO:0008270">
    <property type="term" value="F:zinc ion binding"/>
    <property type="evidence" value="ECO:0007669"/>
    <property type="project" value="UniProtKB-KW"/>
</dbReference>
<feature type="domain" description="PHD-type" evidence="6">
    <location>
        <begin position="180"/>
        <end position="230"/>
    </location>
</feature>
<feature type="region of interest" description="Disordered" evidence="5">
    <location>
        <begin position="532"/>
        <end position="912"/>
    </location>
</feature>
<proteinExistence type="predicted"/>
<dbReference type="PANTHER" id="PTHR12618:SF20">
    <property type="entry name" value="PHD AND RING FINGER DOMAIN-CONTAINING PROTEIN 1"/>
    <property type="match status" value="1"/>
</dbReference>
<evidence type="ECO:0000259" key="6">
    <source>
        <dbReference type="PROSITE" id="PS50016"/>
    </source>
</evidence>
<dbReference type="SUPFAM" id="SSF57903">
    <property type="entry name" value="FYVE/PHD zinc finger"/>
    <property type="match status" value="1"/>
</dbReference>
<feature type="compositionally biased region" description="Low complexity" evidence="5">
    <location>
        <begin position="535"/>
        <end position="551"/>
    </location>
</feature>
<feature type="compositionally biased region" description="Basic and acidic residues" evidence="5">
    <location>
        <begin position="1240"/>
        <end position="1258"/>
    </location>
</feature>
<dbReference type="InterPro" id="IPR011011">
    <property type="entry name" value="Znf_FYVE_PHD"/>
</dbReference>
<feature type="compositionally biased region" description="Polar residues" evidence="5">
    <location>
        <begin position="938"/>
        <end position="953"/>
    </location>
</feature>
<dbReference type="PROSITE" id="PS01359">
    <property type="entry name" value="ZF_PHD_1"/>
    <property type="match status" value="1"/>
</dbReference>
<organism evidence="8 9">
    <name type="scientific">Astyanax mexicanus</name>
    <name type="common">Blind cave fish</name>
    <name type="synonym">Astyanax fasciatus mexicanus</name>
    <dbReference type="NCBI Taxonomy" id="7994"/>
    <lineage>
        <taxon>Eukaryota</taxon>
        <taxon>Metazoa</taxon>
        <taxon>Chordata</taxon>
        <taxon>Craniata</taxon>
        <taxon>Vertebrata</taxon>
        <taxon>Euteleostomi</taxon>
        <taxon>Actinopterygii</taxon>
        <taxon>Neopterygii</taxon>
        <taxon>Teleostei</taxon>
        <taxon>Ostariophysi</taxon>
        <taxon>Characiformes</taxon>
        <taxon>Characoidei</taxon>
        <taxon>Acestrorhamphidae</taxon>
        <taxon>Acestrorhamphinae</taxon>
        <taxon>Astyanax</taxon>
    </lineage>
</organism>
<feature type="region of interest" description="Disordered" evidence="5">
    <location>
        <begin position="1858"/>
        <end position="1890"/>
    </location>
</feature>
<dbReference type="PROSITE" id="PS00518">
    <property type="entry name" value="ZF_RING_1"/>
    <property type="match status" value="1"/>
</dbReference>
<evidence type="ECO:0000256" key="2">
    <source>
        <dbReference type="ARBA" id="ARBA00022771"/>
    </source>
</evidence>
<feature type="compositionally biased region" description="Basic and acidic residues" evidence="5">
    <location>
        <begin position="896"/>
        <end position="908"/>
    </location>
</feature>
<keyword evidence="2 4" id="KW-0863">Zinc-finger</keyword>
<feature type="compositionally biased region" description="Basic residues" evidence="5">
    <location>
        <begin position="324"/>
        <end position="339"/>
    </location>
</feature>
<feature type="compositionally biased region" description="Basic and acidic residues" evidence="5">
    <location>
        <begin position="729"/>
        <end position="740"/>
    </location>
</feature>
<feature type="compositionally biased region" description="Basic and acidic residues" evidence="5">
    <location>
        <begin position="799"/>
        <end position="814"/>
    </location>
</feature>
<feature type="compositionally biased region" description="Basic and acidic residues" evidence="5">
    <location>
        <begin position="1295"/>
        <end position="1305"/>
    </location>
</feature>
<feature type="compositionally biased region" description="Acidic residues" evidence="5">
    <location>
        <begin position="1542"/>
        <end position="1567"/>
    </location>
</feature>
<keyword evidence="1" id="KW-0479">Metal-binding</keyword>
<feature type="compositionally biased region" description="Basic residues" evidence="5">
    <location>
        <begin position="1282"/>
        <end position="1294"/>
    </location>
</feature>
<dbReference type="InterPro" id="IPR001965">
    <property type="entry name" value="Znf_PHD"/>
</dbReference>
<evidence type="ECO:0000256" key="1">
    <source>
        <dbReference type="ARBA" id="ARBA00022723"/>
    </source>
</evidence>
<dbReference type="InterPro" id="IPR017907">
    <property type="entry name" value="Znf_RING_CS"/>
</dbReference>
<feature type="region of interest" description="Disordered" evidence="5">
    <location>
        <begin position="1506"/>
        <end position="1626"/>
    </location>
</feature>
<feature type="region of interest" description="Disordered" evidence="5">
    <location>
        <begin position="1423"/>
        <end position="1444"/>
    </location>
</feature>
<sequence length="1895" mass="210727">MDDEDSQDELINRNASHGKGKRPATSLFSDEEGNSEDGEDSQEGETESEDDEDGASEDGEEEGEEESEHEDAENELEGAIGGTSANLAELSSDEDAEKCPICLNSFHEQPVATPESCEHYFCLDCILEWAKNANSCPVDRIVFSNILLRKCHGGKVQKTIMVKKTAKATEEEQVDVDLEQTSCEVCGGSDREDRLLLCDGCDAGYHMECLTPPLDAVPVEEWFCPGCAPNSRSERSSEDESNVLPTTSRSQPSNSRPIRAIARTQHSERVRHNVNRHRITQARTAAQLAPRYLMQSTWLDETINAVVAGLNTAVYVRDLTPRPRSTRRRKTVRRRKTKKDGKAAEGKKSSTGVRRRKRRVKRRKSRKKLVVKKTATTRGRIARSLGIKKPVRSSSIPSVYRPSEQTLGTMRADIGAASLSIYGDPFDLDPFDDQNEEVQQTPTPASLLEAKRRGLSRSAMRSHHPVARPISAGLPRRGHSIPHIEEVAEAAPVPDLLGSILSGQSMLLMDSSDIVINRDGSLKAAKPVTMSLPRSISSGSTSEESGITSTGASPIQSIRQTPPASSSSTPLRRPSLHSPSPLTPVSPSQPTLRTPVPVPGHPRLHTPLPHRPGPSHTVGTDHSLQGTCGIRGQPPTRVPNGSSDSRHRERGDAPQQIPAKKPPPKPVWVDVSVLPRIPKIKRENSSEAQSSRGSNSNNLPESSMTSLAGDKGRQHTVDQQRAGSSRQSRTADSHRQRLDRPGPSSSFSNSFSTSSSSSSVTSNMRSSSSSSSSSAISFRINASGNPWHARRLSAPEPSGVKDEESAKRTQKDKQMLLLSHSQTKKASVKSEVYDPFNPTGSDSSESETENDSSEMDSQSNASMPSSMGQNESVKLQIKTEPMDFDVEESSGMGIQVKKEPTSFKEDPWPKPLQRFATGHRQMQSEGLAAVMAYSGSPAISDTECSATPESPFTKSMDRSRSSSTSSQHSDEKVKIEIKAEPEDEPSPVKATSEPEVPKGNGLCDEEPSVASSSAVIHKRKEERIASPCFQPKEESVQAESASQSSPSKDMESSPEENEHSWSEEKKRSSSRSPGCRRSRSRSKEKMRSRSRSKERRRSRSRSKEKRHSRSRSKERRRSRSRSKEKRSSRSKSKEKRRSHSRSKEKRRSRSRSKEKRRSRSRSIEKRRSRSRSKDRRRSRSRSKDSRRSRSRSPVRRRSRSRSKERQSRDKRRSRSRSKEKRRSRSRSRDKRSSRSRSKERKLSQDKQRSARSSSDESSRKKKAKRSSRERYDGKGKDGNKRSKEKRRSRSRTRSRSIERRREQPSSHRSSTASKDGGDVRSKRRRSRSSSREQRRRVDASSSERKSEVLHQKERSRNKSLVSTATEAKETVYSLKKNVVALKKETESGEEQCETGISVASIKKENEPSSLGCSASIDLTDANTKETSSVVMTNERQPAKPKEIKLENTCTLSEAEEAQLQKDIKVETEQSNTLFEELLKPDEIKKEELTTSGVPKTSQELNDICITKASTPSNQTSHLLHQEDKSTHDIIEPPKQVKIEQIWPDEDDDDSGGGGFDDDDDDDDDDNNDPCSDSALVINLSTPDPTPVECDKEPDGELTSLPVVEKEEMEVVPIQTPCPVKQEPVDSSDEDINVDYLIDNLDFIKKELKEEDSVTDPPGSAEPPTLMKEVSGGAKQEIEPALVIGGTKAKSQGKRVTWNIQEPEGPPPEKMSKLALFKLKLKQEGSRKAASTASTQSSSQEAASVQMGPKPAATSLNTLLEEGRSDLSQGGSKSSKEEVLPDTDQKDKYMKKLHMQERAVEEVKLAIKPFYQKRDITKEEYKEILRKAVQKVCHSKSGEINPVKVANLVKAYVDKYKHARKHRKGESLGQSQNTEGPRDSETTGRPVSAYDVLACW</sequence>
<dbReference type="SMART" id="SM00249">
    <property type="entry name" value="PHD"/>
    <property type="match status" value="1"/>
</dbReference>
<dbReference type="InterPro" id="IPR019786">
    <property type="entry name" value="Zinc_finger_PHD-type_CS"/>
</dbReference>
<protein>
    <submittedName>
        <fullName evidence="8">PHD and ring finger domains 1</fullName>
    </submittedName>
</protein>
<evidence type="ECO:0000256" key="5">
    <source>
        <dbReference type="SAM" id="MobiDB-lite"/>
    </source>
</evidence>
<feature type="compositionally biased region" description="Basic residues" evidence="5">
    <location>
        <begin position="1188"/>
        <end position="1200"/>
    </location>
</feature>
<feature type="compositionally biased region" description="Polar residues" evidence="5">
    <location>
        <begin position="617"/>
        <end position="626"/>
    </location>
</feature>
<feature type="region of interest" description="Disordered" evidence="5">
    <location>
        <begin position="938"/>
        <end position="1368"/>
    </location>
</feature>
<feature type="compositionally biased region" description="Polar residues" evidence="5">
    <location>
        <begin position="1423"/>
        <end position="1435"/>
    </location>
</feature>
<feature type="compositionally biased region" description="Polar residues" evidence="5">
    <location>
        <begin position="686"/>
        <end position="706"/>
    </location>
</feature>
<evidence type="ECO:0000256" key="3">
    <source>
        <dbReference type="ARBA" id="ARBA00022833"/>
    </source>
</evidence>
<dbReference type="CDD" id="cd16635">
    <property type="entry name" value="mRING-HC-C3HC3D_PHRF1"/>
    <property type="match status" value="1"/>
</dbReference>
<feature type="compositionally biased region" description="Basic residues" evidence="5">
    <location>
        <begin position="353"/>
        <end position="371"/>
    </location>
</feature>
<feature type="compositionally biased region" description="Basic and acidic residues" evidence="5">
    <location>
        <begin position="968"/>
        <end position="980"/>
    </location>
</feature>
<evidence type="ECO:0000313" key="8">
    <source>
        <dbReference type="Ensembl" id="ENSAMXP00005031401.1"/>
    </source>
</evidence>
<dbReference type="PROSITE" id="PS50089">
    <property type="entry name" value="ZF_RING_2"/>
    <property type="match status" value="1"/>
</dbReference>
<keyword evidence="3" id="KW-0862">Zinc</keyword>
<reference evidence="8" key="1">
    <citation type="submission" date="2025-08" db="UniProtKB">
        <authorList>
            <consortium name="Ensembl"/>
        </authorList>
    </citation>
    <scope>IDENTIFICATION</scope>
</reference>
<feature type="region of interest" description="Disordered" evidence="5">
    <location>
        <begin position="1"/>
        <end position="79"/>
    </location>
</feature>
<dbReference type="InterPro" id="IPR013083">
    <property type="entry name" value="Znf_RING/FYVE/PHD"/>
</dbReference>
<evidence type="ECO:0000259" key="7">
    <source>
        <dbReference type="PROSITE" id="PS50089"/>
    </source>
</evidence>
<dbReference type="Ensembl" id="ENSAMXT00005034363.1">
    <property type="protein sequence ID" value="ENSAMXP00005031401.1"/>
    <property type="gene ID" value="ENSAMXG00005015354.1"/>
</dbReference>
<dbReference type="Proteomes" id="UP000694621">
    <property type="component" value="Unplaced"/>
</dbReference>
<dbReference type="Pfam" id="PF13639">
    <property type="entry name" value="zf-RING_2"/>
    <property type="match status" value="1"/>
</dbReference>
<dbReference type="SUPFAM" id="SSF57850">
    <property type="entry name" value="RING/U-box"/>
    <property type="match status" value="1"/>
</dbReference>
<feature type="compositionally biased region" description="Low complexity" evidence="5">
    <location>
        <begin position="744"/>
        <end position="783"/>
    </location>
</feature>
<accession>A0A8B9K4W4</accession>
<dbReference type="SMART" id="SM00184">
    <property type="entry name" value="RING"/>
    <property type="match status" value="2"/>
</dbReference>
<feature type="compositionally biased region" description="Basic and acidic residues" evidence="5">
    <location>
        <begin position="1773"/>
        <end position="1792"/>
    </location>
</feature>
<feature type="compositionally biased region" description="Polar residues" evidence="5">
    <location>
        <begin position="243"/>
        <end position="256"/>
    </location>
</feature>
<feature type="region of interest" description="Disordered" evidence="5">
    <location>
        <begin position="1648"/>
        <end position="1792"/>
    </location>
</feature>
<evidence type="ECO:0000313" key="9">
    <source>
        <dbReference type="Proteomes" id="UP000694621"/>
    </source>
</evidence>